<dbReference type="InterPro" id="IPR020583">
    <property type="entry name" value="Inositol_monoP_metal-BS"/>
</dbReference>
<dbReference type="Gene3D" id="3.30.540.10">
    <property type="entry name" value="Fructose-1,6-Bisphosphatase, subunit A, domain 1"/>
    <property type="match status" value="1"/>
</dbReference>
<comment type="similarity">
    <text evidence="3 7">Belongs to the inositol monophosphatase superfamily.</text>
</comment>
<accession>A0ABY5V0P3</accession>
<dbReference type="Pfam" id="PF00459">
    <property type="entry name" value="Inositol_P"/>
    <property type="match status" value="1"/>
</dbReference>
<dbReference type="PANTHER" id="PTHR20854:SF4">
    <property type="entry name" value="INOSITOL-1-MONOPHOSPHATASE-RELATED"/>
    <property type="match status" value="1"/>
</dbReference>
<dbReference type="EC" id="3.1.3.25" evidence="7"/>
<dbReference type="PROSITE" id="PS00629">
    <property type="entry name" value="IMP_1"/>
    <property type="match status" value="1"/>
</dbReference>
<evidence type="ECO:0000313" key="9">
    <source>
        <dbReference type="Proteomes" id="UP001059295"/>
    </source>
</evidence>
<dbReference type="InterPro" id="IPR020550">
    <property type="entry name" value="Inositol_monophosphatase_CS"/>
</dbReference>
<sequence length="261" mass="28671">MDYRAVCLDVCELAREAGAYIARQRERFTFSDVEFKGAQNLVSYVDKQTERTLVERLKALVPEAEFVTEEGTVSAAGGASRLKWIVDPLDGTTNFVHGLSPYCVSIALTEEDEPVVGVVYEVTRDEMFYAWRGSYAYLNGERIVVSQTDRLENSLIAIGFAYGAVSKTDGFIDSLIRFQNTTNGVRRLGSAAADLAYVACGRFDAFFHEGLSPWDVAAGALVAMQAGARVTDYGGGNGYLYGRRIIAATPAVYDEFQKQVK</sequence>
<dbReference type="RefSeq" id="WP_019244790.1">
    <property type="nucleotide sequence ID" value="NZ_CAPH01000003.1"/>
</dbReference>
<evidence type="ECO:0000256" key="4">
    <source>
        <dbReference type="ARBA" id="ARBA00022723"/>
    </source>
</evidence>
<dbReference type="PRINTS" id="PR00377">
    <property type="entry name" value="IMPHPHTASES"/>
</dbReference>
<dbReference type="Proteomes" id="UP001059295">
    <property type="component" value="Chromosome"/>
</dbReference>
<keyword evidence="5 7" id="KW-0378">Hydrolase</keyword>
<name>A0ABY5V0P3_9BACT</name>
<dbReference type="PANTHER" id="PTHR20854">
    <property type="entry name" value="INOSITOL MONOPHOSPHATASE"/>
    <property type="match status" value="1"/>
</dbReference>
<evidence type="ECO:0000256" key="3">
    <source>
        <dbReference type="ARBA" id="ARBA00009759"/>
    </source>
</evidence>
<dbReference type="Gene3D" id="3.40.190.80">
    <property type="match status" value="1"/>
</dbReference>
<keyword evidence="6 7" id="KW-0460">Magnesium</keyword>
<evidence type="ECO:0000256" key="1">
    <source>
        <dbReference type="ARBA" id="ARBA00001033"/>
    </source>
</evidence>
<dbReference type="GeneID" id="82890685"/>
<dbReference type="SUPFAM" id="SSF56655">
    <property type="entry name" value="Carbohydrate phosphatase"/>
    <property type="match status" value="1"/>
</dbReference>
<comment type="catalytic activity">
    <reaction evidence="1 7">
        <text>a myo-inositol phosphate + H2O = myo-inositol + phosphate</text>
        <dbReference type="Rhea" id="RHEA:24056"/>
        <dbReference type="ChEBI" id="CHEBI:15377"/>
        <dbReference type="ChEBI" id="CHEBI:17268"/>
        <dbReference type="ChEBI" id="CHEBI:43474"/>
        <dbReference type="ChEBI" id="CHEBI:84139"/>
        <dbReference type="EC" id="3.1.3.25"/>
    </reaction>
</comment>
<dbReference type="EMBL" id="CP102294">
    <property type="protein sequence ID" value="UWN57778.1"/>
    <property type="molecule type" value="Genomic_DNA"/>
</dbReference>
<protein>
    <recommendedName>
        <fullName evidence="7">Inositol-1-monophosphatase</fullName>
        <ecNumber evidence="7">3.1.3.25</ecNumber>
    </recommendedName>
</protein>
<comment type="cofactor">
    <cofactor evidence="2 7">
        <name>Mg(2+)</name>
        <dbReference type="ChEBI" id="CHEBI:18420"/>
    </cofactor>
</comment>
<dbReference type="PROSITE" id="PS00630">
    <property type="entry name" value="IMP_2"/>
    <property type="match status" value="1"/>
</dbReference>
<organism evidence="8 9">
    <name type="scientific">Alistipes ihumii AP11</name>
    <dbReference type="NCBI Taxonomy" id="1211813"/>
    <lineage>
        <taxon>Bacteria</taxon>
        <taxon>Pseudomonadati</taxon>
        <taxon>Bacteroidota</taxon>
        <taxon>Bacteroidia</taxon>
        <taxon>Bacteroidales</taxon>
        <taxon>Rikenellaceae</taxon>
        <taxon>Alistipes</taxon>
    </lineage>
</organism>
<evidence type="ECO:0000256" key="7">
    <source>
        <dbReference type="RuleBase" id="RU364068"/>
    </source>
</evidence>
<evidence type="ECO:0000256" key="6">
    <source>
        <dbReference type="ARBA" id="ARBA00022842"/>
    </source>
</evidence>
<dbReference type="CDD" id="cd01639">
    <property type="entry name" value="IMPase"/>
    <property type="match status" value="1"/>
</dbReference>
<evidence type="ECO:0000256" key="2">
    <source>
        <dbReference type="ARBA" id="ARBA00001946"/>
    </source>
</evidence>
<evidence type="ECO:0000313" key="8">
    <source>
        <dbReference type="EMBL" id="UWN57778.1"/>
    </source>
</evidence>
<dbReference type="InterPro" id="IPR000760">
    <property type="entry name" value="Inositol_monophosphatase-like"/>
</dbReference>
<reference evidence="8" key="1">
    <citation type="journal article" date="2022" name="Cell">
        <title>Design, construction, and in vivo augmentation of a complex gut microbiome.</title>
        <authorList>
            <person name="Cheng A.G."/>
            <person name="Ho P.Y."/>
            <person name="Aranda-Diaz A."/>
            <person name="Jain S."/>
            <person name="Yu F.B."/>
            <person name="Meng X."/>
            <person name="Wang M."/>
            <person name="Iakiviak M."/>
            <person name="Nagashima K."/>
            <person name="Zhao A."/>
            <person name="Murugkar P."/>
            <person name="Patil A."/>
            <person name="Atabakhsh K."/>
            <person name="Weakley A."/>
            <person name="Yan J."/>
            <person name="Brumbaugh A.R."/>
            <person name="Higginbottom S."/>
            <person name="Dimas A."/>
            <person name="Shiver A.L."/>
            <person name="Deutschbauer A."/>
            <person name="Neff N."/>
            <person name="Sonnenburg J.L."/>
            <person name="Huang K.C."/>
            <person name="Fischbach M.A."/>
        </authorList>
    </citation>
    <scope>NUCLEOTIDE SEQUENCE</scope>
    <source>
        <strain evidence="8">AP11</strain>
    </source>
</reference>
<keyword evidence="9" id="KW-1185">Reference proteome</keyword>
<proteinExistence type="inferred from homology"/>
<dbReference type="InterPro" id="IPR033942">
    <property type="entry name" value="IMPase"/>
</dbReference>
<gene>
    <name evidence="8" type="ORF">NQ491_03085</name>
</gene>
<evidence type="ECO:0000256" key="5">
    <source>
        <dbReference type="ARBA" id="ARBA00022801"/>
    </source>
</evidence>
<keyword evidence="4 7" id="KW-0479">Metal-binding</keyword>